<reference evidence="2 3" key="1">
    <citation type="journal article" date="2013" name="BMC Microbiol.">
        <title>Identification of the type II cytochrome c maturation pathway in anammox bacteria by comparative genomics.</title>
        <authorList>
            <person name="Ferousi C."/>
            <person name="Speth D.R."/>
            <person name="Reimann J."/>
            <person name="Op den Camp H.J."/>
            <person name="Allen J.W."/>
            <person name="Keltjens J.T."/>
            <person name="Jetten M.S."/>
        </authorList>
    </citation>
    <scope>NUCLEOTIDE SEQUENCE [LARGE SCALE GENOMIC DNA]</scope>
    <source>
        <strain evidence="2">RU1</strain>
    </source>
</reference>
<dbReference type="PROSITE" id="PS50883">
    <property type="entry name" value="EAL"/>
    <property type="match status" value="1"/>
</dbReference>
<dbReference type="PATRIC" id="fig|380242.3.peg.1931"/>
<evidence type="ECO:0000313" key="2">
    <source>
        <dbReference type="EMBL" id="KKO19720.1"/>
    </source>
</evidence>
<dbReference type="EMBL" id="LAQJ01000164">
    <property type="protein sequence ID" value="KKO19720.1"/>
    <property type="molecule type" value="Genomic_DNA"/>
</dbReference>
<dbReference type="InterPro" id="IPR035919">
    <property type="entry name" value="EAL_sf"/>
</dbReference>
<evidence type="ECO:0000313" key="3">
    <source>
        <dbReference type="Proteomes" id="UP000034954"/>
    </source>
</evidence>
<evidence type="ECO:0000259" key="1">
    <source>
        <dbReference type="PROSITE" id="PS50883"/>
    </source>
</evidence>
<comment type="caution">
    <text evidence="2">The sequence shown here is derived from an EMBL/GenBank/DDBJ whole genome shotgun (WGS) entry which is preliminary data.</text>
</comment>
<sequence length="152" mass="17055">MVTSILQKTGLDPQFLGIEITESIAMQDMETTIGKLERLSSMGIQISIDDFGTGFSSLYYLKKFPIHKLKISQHFVSGIATDQNDKVIVSSVIALAQSLKFKVVAEGVENEEQLVFLKQRQCDEMQGYLFCKPLPADEFGKMEMRHNVLCDA</sequence>
<dbReference type="SMART" id="SM00052">
    <property type="entry name" value="EAL"/>
    <property type="match status" value="1"/>
</dbReference>
<dbReference type="InterPro" id="IPR001633">
    <property type="entry name" value="EAL_dom"/>
</dbReference>
<name>A0A0M2UVW6_9BACT</name>
<feature type="domain" description="EAL" evidence="1">
    <location>
        <begin position="1"/>
        <end position="147"/>
    </location>
</feature>
<organism evidence="2 3">
    <name type="scientific">Candidatus Brocadia fulgida</name>
    <dbReference type="NCBI Taxonomy" id="380242"/>
    <lineage>
        <taxon>Bacteria</taxon>
        <taxon>Pseudomonadati</taxon>
        <taxon>Planctomycetota</taxon>
        <taxon>Candidatus Brocadiia</taxon>
        <taxon>Candidatus Brocadiales</taxon>
        <taxon>Candidatus Brocadiaceae</taxon>
        <taxon>Candidatus Brocadia</taxon>
    </lineage>
</organism>
<accession>A0A0M2UVW6</accession>
<proteinExistence type="predicted"/>
<dbReference type="PANTHER" id="PTHR33121">
    <property type="entry name" value="CYCLIC DI-GMP PHOSPHODIESTERASE PDEF"/>
    <property type="match status" value="1"/>
</dbReference>
<dbReference type="AlphaFoldDB" id="A0A0M2UVW6"/>
<dbReference type="Proteomes" id="UP000034954">
    <property type="component" value="Unassembled WGS sequence"/>
</dbReference>
<keyword evidence="3" id="KW-1185">Reference proteome</keyword>
<dbReference type="Gene3D" id="3.20.20.450">
    <property type="entry name" value="EAL domain"/>
    <property type="match status" value="1"/>
</dbReference>
<gene>
    <name evidence="2" type="ORF">BROFUL_01568</name>
</gene>
<dbReference type="SUPFAM" id="SSF141868">
    <property type="entry name" value="EAL domain-like"/>
    <property type="match status" value="1"/>
</dbReference>
<dbReference type="Pfam" id="PF00563">
    <property type="entry name" value="EAL"/>
    <property type="match status" value="1"/>
</dbReference>
<protein>
    <recommendedName>
        <fullName evidence="1">EAL domain-containing protein</fullName>
    </recommendedName>
</protein>
<dbReference type="GO" id="GO:0071111">
    <property type="term" value="F:cyclic-guanylate-specific phosphodiesterase activity"/>
    <property type="evidence" value="ECO:0007669"/>
    <property type="project" value="InterPro"/>
</dbReference>
<dbReference type="CDD" id="cd01948">
    <property type="entry name" value="EAL"/>
    <property type="match status" value="1"/>
</dbReference>
<dbReference type="InterPro" id="IPR050706">
    <property type="entry name" value="Cyclic-di-GMP_PDE-like"/>
</dbReference>
<dbReference type="PANTHER" id="PTHR33121:SF70">
    <property type="entry name" value="SIGNALING PROTEIN YKOW"/>
    <property type="match status" value="1"/>
</dbReference>